<sequence>MFIKNLNLFQFLNLTSLKLPSTHQYGMMKFARYFFGKQGQGSRVMISVDGGSVIGCDTRANIKSYEGKDYITGCLSMTGCVRLINGSCLGMGCSQVPVPYDVTSFRIHAQSNTGKVGKWSYNNCTFAFLVEKDRYRFVETDFDNMRNRSFPVVVKCSQGYNCKCAQGYRGNPYLPNGCRGISMGTAGSAVLTLILYWGIKQRQIMKSREKFFKKNGGLILQKLLFESKQSSHIGKLIFAARVLEKATNNFHKNNVIGQGGFGIVYKGILADKTTVAIKKSKSIDENQIEQFINEVIILSEISHPNVVKLLGCCLETQTPLLVYEFVTNKTLFHHLHEKDAISSMVFERRLNLAAQISEALAHIHSSTQIIHRDVKSSNILLTDDITAKVSDFGMSRFIPVDETRLQTLVHGTLGYIDPEYFRSGILNVKSDVYSFGMVLIELLTGRKVFSPDGTETSQSLPGCPDKCGNITIPYPFGTKKGCYLSKSYLVKCNMLRVWNNTFKLLDISLEGQMRGFLPMGYRCYNNTRGLISVSEPRIPFTRFPISSTKNLLTAVGCDTRANIKAYEGEDYITGCLSMTGCDRLTNGSCLGMGCSQVPVPYDLTSFRIHAQSNTGKVGKWSYNNCTYAFLVEKDHYTFVETDLDNMHNRSFPVVFEWWVGNTSCEIAQMNKTSYLCKENSICYDDSIILFNQSSQGYRCKCAQGYLGNPYLPDGCQDVNECEGPKHDCVHACGNTNGSYDCSCPLGMGGDGRTNGSGCSYLEAAKSLKSSVYLGISMGTAGSAVLTLILYFGIKQRQIMKSREKFFKKNGGLILQKLLFESKQSSHIEKIIFAARVLEKATNNFHKTNVIGQGGFGVVYKGILADKTTVAIKKSKSIDENQIEQFINEVIILSEISHPNVVKLLGCCLETHTPLLVYEFVTNETLFHHLHEKDAISSLAFERRLNLAAQISEALAHIHSSTQIIHRDVKSSNILLTDDFTAKVSDFGISRFIPVDETHLQTLVHGTLGYIDPEYFRSGILTVKSDVYSFGMVLVELITGRKVFSPDGTESELGLATFFVSSLERGRLIQVLDDRVRNDGVNEHIEGLAKLAKDCVELEGKKRPTMEEVKERLEEVRQSYLKSCIVFAKIKFIDIDEANSTSEASQSLPGCPDKCGNITIPYPFGTKKGCYLSKSYHVKCKTLRVWDTRLKLLDISLDGQMRGFLPMGYRCYNKTRGLISVSEPRIPFSSQVPVPYELTSFRIHAQSNTGKVGKWSYNNCTYAFLVEKDGYTFAETDLDNLHNRSFPVVFDWSVGSTSCEIAQMNKTSYLCKENSICYDDSTTWYNQSQRFRGYRCKCAQGYLGNPYLPNGCQDINECEGPKHDCVHACRNTNGSYDCSCPLGMGGDGRTNGSGCSFIEAAKSLKSSVYLGISMGTAGSTVLTLILYCGIKQRQIMKSREKFFKKNGGLILQKLLFESKQSSHIEKIIFAARVLEKATNNFHKTNVIGQGGFGVVYKGILADKTTVAIKKSKSIDENQIEQFINEVIILSEISHPNVVKLLGCCLETQTPLLVYEFVTNKTLFHHLHEKDAISSMAFERRLNLAAQISEALAHIHSSTQIIHRDVKSSNILLTDDFTSKVSDFGISRFIPVDETHLQTLVHGTLGYIDPEYFRSGILTVKSDVYSFGMVLIELLTGRKVFSPDGTESELGLATFFVSSMERGRLIQVLDDRVRNDGVNEHIERLAKLAKHCVELEGKKRPTIGEVKEKLEELKDSYLKSCIVSAKIKFINVDELILFD</sequence>
<name>A0AA38TY96_9ASTR</name>
<keyword evidence="5 17" id="KW-0812">Transmembrane</keyword>
<dbReference type="CDD" id="cd00054">
    <property type="entry name" value="EGF_CA"/>
    <property type="match status" value="2"/>
</dbReference>
<keyword evidence="7 16" id="KW-0547">Nucleotide-binding</keyword>
<proteinExistence type="predicted"/>
<dbReference type="PROSITE" id="PS00107">
    <property type="entry name" value="PROTEIN_KINASE_ATP"/>
    <property type="match status" value="3"/>
</dbReference>
<dbReference type="FunFam" id="3.30.200.20:FF:000043">
    <property type="entry name" value="Wall-associated receptor kinase 2"/>
    <property type="match status" value="1"/>
</dbReference>
<feature type="domain" description="Protein kinase" evidence="18">
    <location>
        <begin position="250"/>
        <end position="602"/>
    </location>
</feature>
<feature type="domain" description="Protein kinase" evidence="18">
    <location>
        <begin position="844"/>
        <end position="1120"/>
    </location>
</feature>
<feature type="binding site" evidence="16">
    <location>
        <position position="1509"/>
    </location>
    <ligand>
        <name>ATP</name>
        <dbReference type="ChEBI" id="CHEBI:30616"/>
    </ligand>
</feature>
<dbReference type="Pfam" id="PF07714">
    <property type="entry name" value="PK_Tyr_Ser-Thr"/>
    <property type="match status" value="2"/>
</dbReference>
<dbReference type="PROSITE" id="PS01187">
    <property type="entry name" value="EGF_CA"/>
    <property type="match status" value="2"/>
</dbReference>
<dbReference type="SMART" id="SM00179">
    <property type="entry name" value="EGF_CA"/>
    <property type="match status" value="2"/>
</dbReference>
<accession>A0AA38TY96</accession>
<dbReference type="GO" id="GO:0005886">
    <property type="term" value="C:plasma membrane"/>
    <property type="evidence" value="ECO:0007669"/>
    <property type="project" value="TreeGrafter"/>
</dbReference>
<dbReference type="EMBL" id="JARYMX010000001">
    <property type="protein sequence ID" value="KAJ9568329.1"/>
    <property type="molecule type" value="Genomic_DNA"/>
</dbReference>
<evidence type="ECO:0000256" key="2">
    <source>
        <dbReference type="ARBA" id="ARBA00022527"/>
    </source>
</evidence>
<evidence type="ECO:0000259" key="18">
    <source>
        <dbReference type="PROSITE" id="PS50011"/>
    </source>
</evidence>
<dbReference type="GO" id="GO:0005524">
    <property type="term" value="F:ATP binding"/>
    <property type="evidence" value="ECO:0007669"/>
    <property type="project" value="UniProtKB-UniRule"/>
</dbReference>
<protein>
    <recommendedName>
        <fullName evidence="18">Protein kinase domain-containing protein</fullName>
    </recommendedName>
</protein>
<evidence type="ECO:0000313" key="20">
    <source>
        <dbReference type="Proteomes" id="UP001172457"/>
    </source>
</evidence>
<dbReference type="Gene3D" id="3.30.200.20">
    <property type="entry name" value="Phosphorylase Kinase, domain 1"/>
    <property type="match status" value="3"/>
</dbReference>
<feature type="binding site" evidence="16">
    <location>
        <position position="873"/>
    </location>
    <ligand>
        <name>ATP</name>
        <dbReference type="ChEBI" id="CHEBI:30616"/>
    </ligand>
</feature>
<keyword evidence="11 17" id="KW-0472">Membrane</keyword>
<evidence type="ECO:0000256" key="7">
    <source>
        <dbReference type="ARBA" id="ARBA00022741"/>
    </source>
</evidence>
<evidence type="ECO:0000256" key="10">
    <source>
        <dbReference type="ARBA" id="ARBA00022989"/>
    </source>
</evidence>
<dbReference type="InterPro" id="IPR018097">
    <property type="entry name" value="EGF_Ca-bd_CS"/>
</dbReference>
<keyword evidence="12" id="KW-1015">Disulfide bond</keyword>
<keyword evidence="4" id="KW-0808">Transferase</keyword>
<keyword evidence="6" id="KW-0732">Signal</keyword>
<dbReference type="InterPro" id="IPR008271">
    <property type="entry name" value="Ser/Thr_kinase_AS"/>
</dbReference>
<keyword evidence="8" id="KW-0418">Kinase</keyword>
<comment type="caution">
    <text evidence="19">The sequence shown here is derived from an EMBL/GenBank/DDBJ whole genome shotgun (WGS) entry which is preliminary data.</text>
</comment>
<dbReference type="InterPro" id="IPR049883">
    <property type="entry name" value="NOTCH1_EGF-like"/>
</dbReference>
<feature type="transmembrane region" description="Helical" evidence="17">
    <location>
        <begin position="771"/>
        <end position="793"/>
    </location>
</feature>
<dbReference type="CDD" id="cd14066">
    <property type="entry name" value="STKc_IRAK"/>
    <property type="match status" value="2"/>
</dbReference>
<dbReference type="Pfam" id="PF00069">
    <property type="entry name" value="Pkinase"/>
    <property type="match status" value="1"/>
</dbReference>
<dbReference type="InterPro" id="IPR045274">
    <property type="entry name" value="WAK-like"/>
</dbReference>
<organism evidence="19 20">
    <name type="scientific">Centaurea solstitialis</name>
    <name type="common">yellow star-thistle</name>
    <dbReference type="NCBI Taxonomy" id="347529"/>
    <lineage>
        <taxon>Eukaryota</taxon>
        <taxon>Viridiplantae</taxon>
        <taxon>Streptophyta</taxon>
        <taxon>Embryophyta</taxon>
        <taxon>Tracheophyta</taxon>
        <taxon>Spermatophyta</taxon>
        <taxon>Magnoliopsida</taxon>
        <taxon>eudicotyledons</taxon>
        <taxon>Gunneridae</taxon>
        <taxon>Pentapetalae</taxon>
        <taxon>asterids</taxon>
        <taxon>campanulids</taxon>
        <taxon>Asterales</taxon>
        <taxon>Asteraceae</taxon>
        <taxon>Carduoideae</taxon>
        <taxon>Cardueae</taxon>
        <taxon>Centaureinae</taxon>
        <taxon>Centaurea</taxon>
    </lineage>
</organism>
<evidence type="ECO:0000256" key="9">
    <source>
        <dbReference type="ARBA" id="ARBA00022840"/>
    </source>
</evidence>
<dbReference type="Gene3D" id="1.10.510.10">
    <property type="entry name" value="Transferase(Phosphotransferase) domain 1"/>
    <property type="match status" value="3"/>
</dbReference>
<reference evidence="19" key="1">
    <citation type="submission" date="2023-03" db="EMBL/GenBank/DDBJ databases">
        <title>Chromosome-scale reference genome and RAD-based genetic map of yellow starthistle (Centaurea solstitialis) reveal putative structural variation and QTLs associated with invader traits.</title>
        <authorList>
            <person name="Reatini B."/>
            <person name="Cang F.A."/>
            <person name="Jiang Q."/>
            <person name="Mckibben M.T.W."/>
            <person name="Barker M.S."/>
            <person name="Rieseberg L.H."/>
            <person name="Dlugosch K.M."/>
        </authorList>
    </citation>
    <scope>NUCLEOTIDE SEQUENCE</scope>
    <source>
        <strain evidence="19">CAN-66</strain>
        <tissue evidence="19">Leaf</tissue>
    </source>
</reference>
<dbReference type="Gene3D" id="2.10.25.10">
    <property type="entry name" value="Laminin"/>
    <property type="match status" value="2"/>
</dbReference>
<evidence type="ECO:0000256" key="14">
    <source>
        <dbReference type="ARBA" id="ARBA00047558"/>
    </source>
</evidence>
<evidence type="ECO:0000256" key="8">
    <source>
        <dbReference type="ARBA" id="ARBA00022777"/>
    </source>
</evidence>
<evidence type="ECO:0000256" key="12">
    <source>
        <dbReference type="ARBA" id="ARBA00023157"/>
    </source>
</evidence>
<evidence type="ECO:0000256" key="3">
    <source>
        <dbReference type="ARBA" id="ARBA00022536"/>
    </source>
</evidence>
<dbReference type="Proteomes" id="UP001172457">
    <property type="component" value="Chromosome 1"/>
</dbReference>
<keyword evidence="9 16" id="KW-0067">ATP-binding</keyword>
<evidence type="ECO:0000313" key="19">
    <source>
        <dbReference type="EMBL" id="KAJ9568329.1"/>
    </source>
</evidence>
<keyword evidence="20" id="KW-1185">Reference proteome</keyword>
<evidence type="ECO:0000256" key="1">
    <source>
        <dbReference type="ARBA" id="ARBA00004479"/>
    </source>
</evidence>
<feature type="binding site" evidence="16">
    <location>
        <position position="279"/>
    </location>
    <ligand>
        <name>ATP</name>
        <dbReference type="ChEBI" id="CHEBI:30616"/>
    </ligand>
</feature>
<keyword evidence="10 17" id="KW-1133">Transmembrane helix</keyword>
<dbReference type="FunFam" id="1.10.510.10:FF:000084">
    <property type="entry name" value="Wall-associated receptor kinase 2"/>
    <property type="match status" value="2"/>
</dbReference>
<dbReference type="InterPro" id="IPR001245">
    <property type="entry name" value="Ser-Thr/Tyr_kinase_cat_dom"/>
</dbReference>
<dbReference type="SUPFAM" id="SSF57196">
    <property type="entry name" value="EGF/Laminin"/>
    <property type="match status" value="2"/>
</dbReference>
<dbReference type="PROSITE" id="PS50011">
    <property type="entry name" value="PROTEIN_KINASE_DOM"/>
    <property type="match status" value="3"/>
</dbReference>
<evidence type="ECO:0000256" key="17">
    <source>
        <dbReference type="SAM" id="Phobius"/>
    </source>
</evidence>
<dbReference type="InterPro" id="IPR000152">
    <property type="entry name" value="EGF-type_Asp/Asn_hydroxyl_site"/>
</dbReference>
<keyword evidence="3" id="KW-0245">EGF-like domain</keyword>
<feature type="domain" description="Protein kinase" evidence="18">
    <location>
        <begin position="1480"/>
        <end position="1756"/>
    </location>
</feature>
<dbReference type="GO" id="GO:0030247">
    <property type="term" value="F:polysaccharide binding"/>
    <property type="evidence" value="ECO:0007669"/>
    <property type="project" value="InterPro"/>
</dbReference>
<evidence type="ECO:0000256" key="16">
    <source>
        <dbReference type="PROSITE-ProRule" id="PRU10141"/>
    </source>
</evidence>
<dbReference type="PANTHER" id="PTHR27005">
    <property type="entry name" value="WALL-ASSOCIATED RECEPTOR KINASE-LIKE 21"/>
    <property type="match status" value="1"/>
</dbReference>
<dbReference type="InterPro" id="IPR000742">
    <property type="entry name" value="EGF"/>
</dbReference>
<dbReference type="GO" id="GO:0005509">
    <property type="term" value="F:calcium ion binding"/>
    <property type="evidence" value="ECO:0007669"/>
    <property type="project" value="InterPro"/>
</dbReference>
<dbReference type="InterPro" id="IPR011009">
    <property type="entry name" value="Kinase-like_dom_sf"/>
</dbReference>
<comment type="subcellular location">
    <subcellularLocation>
        <location evidence="1">Membrane</location>
        <topology evidence="1">Single-pass type I membrane protein</topology>
    </subcellularLocation>
</comment>
<keyword evidence="2" id="KW-0723">Serine/threonine-protein kinase</keyword>
<comment type="catalytic activity">
    <reaction evidence="14">
        <text>L-seryl-[protein] + ATP = O-phospho-L-seryl-[protein] + ADP + H(+)</text>
        <dbReference type="Rhea" id="RHEA:17989"/>
        <dbReference type="Rhea" id="RHEA-COMP:9863"/>
        <dbReference type="Rhea" id="RHEA-COMP:11604"/>
        <dbReference type="ChEBI" id="CHEBI:15378"/>
        <dbReference type="ChEBI" id="CHEBI:29999"/>
        <dbReference type="ChEBI" id="CHEBI:30616"/>
        <dbReference type="ChEBI" id="CHEBI:83421"/>
        <dbReference type="ChEBI" id="CHEBI:456216"/>
    </reaction>
</comment>
<evidence type="ECO:0000256" key="15">
    <source>
        <dbReference type="ARBA" id="ARBA00047951"/>
    </source>
</evidence>
<gene>
    <name evidence="19" type="ORF">OSB04_004295</name>
</gene>
<dbReference type="InterPro" id="IPR001881">
    <property type="entry name" value="EGF-like_Ca-bd_dom"/>
</dbReference>
<dbReference type="GO" id="GO:0007166">
    <property type="term" value="P:cell surface receptor signaling pathway"/>
    <property type="evidence" value="ECO:0007669"/>
    <property type="project" value="InterPro"/>
</dbReference>
<evidence type="ECO:0000256" key="11">
    <source>
        <dbReference type="ARBA" id="ARBA00023136"/>
    </source>
</evidence>
<evidence type="ECO:0000256" key="6">
    <source>
        <dbReference type="ARBA" id="ARBA00022729"/>
    </source>
</evidence>
<dbReference type="InterPro" id="IPR017441">
    <property type="entry name" value="Protein_kinase_ATP_BS"/>
</dbReference>
<dbReference type="InterPro" id="IPR025287">
    <property type="entry name" value="WAK_GUB"/>
</dbReference>
<dbReference type="PANTHER" id="PTHR27005:SF407">
    <property type="entry name" value="PROTEIN KINASE DOMAIN-CONTAINING PROTEIN"/>
    <property type="match status" value="1"/>
</dbReference>
<dbReference type="PROSITE" id="PS00108">
    <property type="entry name" value="PROTEIN_KINASE_ST"/>
    <property type="match status" value="3"/>
</dbReference>
<dbReference type="FunFam" id="3.30.200.20:FF:000162">
    <property type="entry name" value="Adenine nucleotide alpha hydrolase-like domain kinase"/>
    <property type="match status" value="2"/>
</dbReference>
<dbReference type="SUPFAM" id="SSF56112">
    <property type="entry name" value="Protein kinase-like (PK-like)"/>
    <property type="match status" value="3"/>
</dbReference>
<dbReference type="PROSITE" id="PS00010">
    <property type="entry name" value="ASX_HYDROXYL"/>
    <property type="match status" value="1"/>
</dbReference>
<evidence type="ECO:0000256" key="4">
    <source>
        <dbReference type="ARBA" id="ARBA00022679"/>
    </source>
</evidence>
<comment type="catalytic activity">
    <reaction evidence="15">
        <text>L-threonyl-[protein] + ATP = O-phospho-L-threonyl-[protein] + ADP + H(+)</text>
        <dbReference type="Rhea" id="RHEA:46608"/>
        <dbReference type="Rhea" id="RHEA-COMP:11060"/>
        <dbReference type="Rhea" id="RHEA-COMP:11605"/>
        <dbReference type="ChEBI" id="CHEBI:15378"/>
        <dbReference type="ChEBI" id="CHEBI:30013"/>
        <dbReference type="ChEBI" id="CHEBI:30616"/>
        <dbReference type="ChEBI" id="CHEBI:61977"/>
        <dbReference type="ChEBI" id="CHEBI:456216"/>
    </reaction>
</comment>
<evidence type="ECO:0000256" key="5">
    <source>
        <dbReference type="ARBA" id="ARBA00022692"/>
    </source>
</evidence>
<keyword evidence="13" id="KW-0325">Glycoprotein</keyword>
<dbReference type="SMART" id="SM00181">
    <property type="entry name" value="EGF"/>
    <property type="match status" value="4"/>
</dbReference>
<dbReference type="InterPro" id="IPR000719">
    <property type="entry name" value="Prot_kinase_dom"/>
</dbReference>
<dbReference type="Pfam" id="PF13947">
    <property type="entry name" value="GUB_WAK_bind"/>
    <property type="match status" value="2"/>
</dbReference>
<evidence type="ECO:0000256" key="13">
    <source>
        <dbReference type="ARBA" id="ARBA00023180"/>
    </source>
</evidence>
<dbReference type="Pfam" id="PF07645">
    <property type="entry name" value="EGF_CA"/>
    <property type="match status" value="2"/>
</dbReference>
<dbReference type="SMART" id="SM00220">
    <property type="entry name" value="S_TKc"/>
    <property type="match status" value="3"/>
</dbReference>
<dbReference type="GO" id="GO:0004674">
    <property type="term" value="F:protein serine/threonine kinase activity"/>
    <property type="evidence" value="ECO:0007669"/>
    <property type="project" value="UniProtKB-KW"/>
</dbReference>
<feature type="transmembrane region" description="Helical" evidence="17">
    <location>
        <begin position="1407"/>
        <end position="1429"/>
    </location>
</feature>